<feature type="compositionally biased region" description="Basic and acidic residues" evidence="1">
    <location>
        <begin position="901"/>
        <end position="915"/>
    </location>
</feature>
<dbReference type="InterPro" id="IPR036844">
    <property type="entry name" value="Hint_dom_sf"/>
</dbReference>
<organism evidence="3 5">
    <name type="scientific">Streptomyces griseoviridis</name>
    <dbReference type="NCBI Taxonomy" id="45398"/>
    <lineage>
        <taxon>Bacteria</taxon>
        <taxon>Bacillati</taxon>
        <taxon>Actinomycetota</taxon>
        <taxon>Actinomycetes</taxon>
        <taxon>Kitasatosporales</taxon>
        <taxon>Streptomycetaceae</taxon>
        <taxon>Streptomyces</taxon>
    </lineage>
</organism>
<dbReference type="InterPro" id="IPR035992">
    <property type="entry name" value="Ricin_B-like_lectins"/>
</dbReference>
<evidence type="ECO:0000313" key="6">
    <source>
        <dbReference type="Proteomes" id="UP000501753"/>
    </source>
</evidence>
<feature type="compositionally biased region" description="Low complexity" evidence="1">
    <location>
        <begin position="819"/>
        <end position="838"/>
    </location>
</feature>
<dbReference type="InterPro" id="IPR050708">
    <property type="entry name" value="T6SS_VgrG/RHS"/>
</dbReference>
<feature type="region of interest" description="Disordered" evidence="1">
    <location>
        <begin position="208"/>
        <end position="229"/>
    </location>
</feature>
<dbReference type="OrthoDB" id="291011at2"/>
<evidence type="ECO:0000256" key="1">
    <source>
        <dbReference type="SAM" id="MobiDB-lite"/>
    </source>
</evidence>
<dbReference type="InterPro" id="IPR022385">
    <property type="entry name" value="Rhs_assc_core"/>
</dbReference>
<proteinExistence type="predicted"/>
<dbReference type="SUPFAM" id="SSF51294">
    <property type="entry name" value="Hedgehog/intein (Hint) domain"/>
    <property type="match status" value="1"/>
</dbReference>
<dbReference type="SMART" id="SM00306">
    <property type="entry name" value="HintN"/>
    <property type="match status" value="1"/>
</dbReference>
<dbReference type="Proteomes" id="UP000501753">
    <property type="component" value="Chromosome"/>
</dbReference>
<dbReference type="Proteomes" id="UP000271291">
    <property type="component" value="Chromosome"/>
</dbReference>
<feature type="compositionally biased region" description="Basic and acidic residues" evidence="1">
    <location>
        <begin position="794"/>
        <end position="815"/>
    </location>
</feature>
<dbReference type="KEGG" id="sgd:ELQ87_27760"/>
<accession>A0A3S9ZIF1</accession>
<dbReference type="SUPFAM" id="SSF50370">
    <property type="entry name" value="Ricin B-like lectins"/>
    <property type="match status" value="1"/>
</dbReference>
<evidence type="ECO:0000313" key="4">
    <source>
        <dbReference type="EMBL" id="QCN90503.1"/>
    </source>
</evidence>
<dbReference type="AlphaFoldDB" id="A0A3S9ZIF1"/>
<dbReference type="PANTHER" id="PTHR32305:SF17">
    <property type="entry name" value="TRNA NUCLEASE WAPA"/>
    <property type="match status" value="1"/>
</dbReference>
<gene>
    <name evidence="4" type="ORF">DDJ31_11510</name>
    <name evidence="3" type="ORF">ELQ87_27760</name>
</gene>
<feature type="region of interest" description="Disordered" evidence="1">
    <location>
        <begin position="794"/>
        <end position="922"/>
    </location>
</feature>
<keyword evidence="6" id="KW-1185">Reference proteome</keyword>
<dbReference type="Pfam" id="PF00652">
    <property type="entry name" value="Ricin_B_lectin"/>
    <property type="match status" value="1"/>
</dbReference>
<name>A0A3S9ZIF1_STRGD</name>
<sequence>MGDQGGLLGGRVVPVRGLVQWAVGGVRGVQALVEFALDAARAVDQLAARVHDEQVGQVVAVGVTGSVGRLLRRHVEGVVGDLALVADRVEGVHVQHVGARVRRLQRGDGGGAVGRGLVRPVVAVHGVLELRGALGREGDRARLAERHLGPGHAVVGGLGELLAVHGRRGRGGAVDGEPAPVAAGRVVRGLEGGVLGADVPVVEPLVDEGARRDGPGGLAAGQAGDEGARRGGVARLPEAEAQPLEVAVGVGGLRRQDDVALADGGAGRAGVAGAAGCAGDGGGGGGRPVVVDFEGGRGRPELPPGLGVTLAGRPHPEGDVRPAAVRALLRGGLHVEVLVLVGATGRRPAVRERLPRDLGRPAGLLVPRGAGGDRTGQPELELALRAGPGVCNTSPAQSWRFTPSPDQTDRNRGALSIYDTWCLQPVAGTIGSAVQIQKCDGSAKQELDRTTSGQLQHHDSKLCVAVKDADAADSTPAVLATCNAAKSEQLWSSQNETRYVYGPDGARLLTLQGKRATLHLGDTEVTVAPGGVLINTQRTYAAPGGAVMRYANGEGAEQLVALAGDHQGSTYAEVALTGMNTVRIRKQDPFGNQRGAGSVGANFQSHRGFLGATRDDVTGYQLLGARLYDPVVGRFLSADPVVDLNDVLQSNGYTYAHNNPVTMSDPTGLAISLTASERAAALAGAGLSAAQVAQAQSTMGKSLSSVILAVAWETLKDFIGINDAMACFGGDMWSCGSLIIGAIPWTKLGKIPSVMKAVNRTIKAIESFRAAKKAAELVLKAAIEKAKREAAQRAKKKAAEQAKRIADKAAAEKKKTGNPVQKQAQAKAAPKVSTVKPASGGGGASKGSGTKPGGNSGGSARTSGGSSGSGGSGRAESPEGATCNSFVPGTRVLMADGSTKPIEKVKPGDKVKATDPKSGVTRTETVTAEIKGQGLKHLVRITITAKDSTTATHVTATAGHPFWVPTLSKWLPATDLNPGQWLRTSAGTRVQITAVERWTSTETAVHNLTVGDVHTYYVVAGDAPVLVHNCGGAPTHVTGKGDDPLVPELINDINARYPGHVRAEGVTINGPDGSTLTDFDIVTRNAVVQVKSGSGKGALKQALNTQSLTDYPVIVYLPQGRGSVIKSLEQAGIMVTRDKNLLLDVLAP</sequence>
<protein>
    <recommendedName>
        <fullName evidence="2">Hint domain-containing protein</fullName>
    </recommendedName>
</protein>
<dbReference type="NCBIfam" id="TIGR03696">
    <property type="entry name" value="Rhs_assc_core"/>
    <property type="match status" value="1"/>
</dbReference>
<dbReference type="CDD" id="cd00161">
    <property type="entry name" value="beta-trefoil_Ricin-like"/>
    <property type="match status" value="1"/>
</dbReference>
<reference evidence="3 5" key="2">
    <citation type="submission" date="2018-12" db="EMBL/GenBank/DDBJ databases">
        <title>Streptomyces griseoviridis F1-27 complete genome.</title>
        <authorList>
            <person name="Mariita R.M."/>
            <person name="Sello J.K."/>
        </authorList>
    </citation>
    <scope>NUCLEOTIDE SEQUENCE [LARGE SCALE GENOMIC DNA]</scope>
    <source>
        <strain evidence="3 5">F1-27</strain>
    </source>
</reference>
<dbReference type="PROSITE" id="PS50818">
    <property type="entry name" value="INTEIN_C_TER"/>
    <property type="match status" value="1"/>
</dbReference>
<dbReference type="InterPro" id="IPR003587">
    <property type="entry name" value="Hint_dom_N"/>
</dbReference>
<dbReference type="InterPro" id="IPR030934">
    <property type="entry name" value="Intein_C"/>
</dbReference>
<dbReference type="Pfam" id="PF07591">
    <property type="entry name" value="PT-HINT"/>
    <property type="match status" value="1"/>
</dbReference>
<dbReference type="PROSITE" id="PS50231">
    <property type="entry name" value="RICIN_B_LECTIN"/>
    <property type="match status" value="1"/>
</dbReference>
<dbReference type="InterPro" id="IPR000772">
    <property type="entry name" value="Ricin_B_lectin"/>
</dbReference>
<evidence type="ECO:0000313" key="5">
    <source>
        <dbReference type="Proteomes" id="UP000271291"/>
    </source>
</evidence>
<feature type="compositionally biased region" description="Gly residues" evidence="1">
    <location>
        <begin position="839"/>
        <end position="857"/>
    </location>
</feature>
<evidence type="ECO:0000259" key="2">
    <source>
        <dbReference type="SMART" id="SM00306"/>
    </source>
</evidence>
<dbReference type="EMBL" id="CP029078">
    <property type="protein sequence ID" value="QCN90503.1"/>
    <property type="molecule type" value="Genomic_DNA"/>
</dbReference>
<dbReference type="PANTHER" id="PTHR32305">
    <property type="match status" value="1"/>
</dbReference>
<evidence type="ECO:0000313" key="3">
    <source>
        <dbReference type="EMBL" id="AZS87600.1"/>
    </source>
</evidence>
<dbReference type="Gene3D" id="2.180.10.10">
    <property type="entry name" value="RHS repeat-associated core"/>
    <property type="match status" value="1"/>
</dbReference>
<dbReference type="CDD" id="cd00081">
    <property type="entry name" value="Hint"/>
    <property type="match status" value="1"/>
</dbReference>
<reference evidence="4 6" key="1">
    <citation type="submission" date="2018-04" db="EMBL/GenBank/DDBJ databases">
        <title>Complete genome sequences of Streptomyces griseoviridis K61 and characterization of antagonistic properties of biological control agents.</title>
        <authorList>
            <person name="Mariita R.M."/>
            <person name="Sello J.K."/>
        </authorList>
    </citation>
    <scope>NUCLEOTIDE SEQUENCE [LARGE SCALE GENOMIC DNA]</scope>
    <source>
        <strain evidence="4 6">K61</strain>
    </source>
</reference>
<feature type="domain" description="Hint" evidence="2">
    <location>
        <begin position="883"/>
        <end position="986"/>
    </location>
</feature>
<dbReference type="Gene3D" id="2.170.16.10">
    <property type="entry name" value="Hedgehog/Intein (Hint) domain"/>
    <property type="match status" value="1"/>
</dbReference>
<dbReference type="EMBL" id="CP034687">
    <property type="protein sequence ID" value="AZS87600.1"/>
    <property type="molecule type" value="Genomic_DNA"/>
</dbReference>